<dbReference type="Gene3D" id="3.40.50.1820">
    <property type="entry name" value="alpha/beta hydrolase"/>
    <property type="match status" value="1"/>
</dbReference>
<proteinExistence type="predicted"/>
<gene>
    <name evidence="2" type="ORF">G3R48_05330</name>
</gene>
<dbReference type="InterPro" id="IPR000639">
    <property type="entry name" value="Epox_hydrolase-like"/>
</dbReference>
<dbReference type="PANTHER" id="PTHR43798:SF33">
    <property type="entry name" value="HYDROLASE, PUTATIVE (AFU_ORTHOLOGUE AFUA_2G14860)-RELATED"/>
    <property type="match status" value="1"/>
</dbReference>
<dbReference type="InterPro" id="IPR050266">
    <property type="entry name" value="AB_hydrolase_sf"/>
</dbReference>
<sequence length="305" mass="35185">MLPLPHWMPSKWFDFTEAKTATNSVLPAQKIFVKHSLFHPNKPYLVLIHGFPTSSYDWVHVWHDLARHFNLITIDMLGFGQSDKPIDCSYLFADQANLFEAVLADLNVTEFHILAHDYGDTVAQELLARQLEGTLQGKISSCVLLNGGIFPEVTRPILVQKLLMSPLGYGVSQLMSFNAFRRSFDKICTRDIPLLELQVYWQLMQCNDGKKVFHLLIRYMKQRKIHRQRWAGALQHTNIPMRLINGIEDPISGLKMVQRYQHLVAQADTIELPQVGHYPQVEAPDKVLAHALDFWRQHQLLNVNR</sequence>
<accession>A0ABS5I059</accession>
<evidence type="ECO:0000313" key="2">
    <source>
        <dbReference type="EMBL" id="MBR9727414.1"/>
    </source>
</evidence>
<dbReference type="EMBL" id="JAAIKR010000003">
    <property type="protein sequence ID" value="MBR9727414.1"/>
    <property type="molecule type" value="Genomic_DNA"/>
</dbReference>
<dbReference type="InterPro" id="IPR029058">
    <property type="entry name" value="AB_hydrolase_fold"/>
</dbReference>
<dbReference type="SUPFAM" id="SSF53474">
    <property type="entry name" value="alpha/beta-Hydrolases"/>
    <property type="match status" value="1"/>
</dbReference>
<dbReference type="RefSeq" id="WP_153662481.1">
    <property type="nucleotide sequence ID" value="NZ_JAAIKR010000003.1"/>
</dbReference>
<evidence type="ECO:0000259" key="1">
    <source>
        <dbReference type="Pfam" id="PF00561"/>
    </source>
</evidence>
<dbReference type="GO" id="GO:0016787">
    <property type="term" value="F:hydrolase activity"/>
    <property type="evidence" value="ECO:0007669"/>
    <property type="project" value="UniProtKB-KW"/>
</dbReference>
<dbReference type="Pfam" id="PF00561">
    <property type="entry name" value="Abhydrolase_1"/>
    <property type="match status" value="1"/>
</dbReference>
<keyword evidence="2" id="KW-0378">Hydrolase</keyword>
<dbReference type="Proteomes" id="UP000811844">
    <property type="component" value="Unassembled WGS sequence"/>
</dbReference>
<organism evidence="2 3">
    <name type="scientific">Shewanella intestini</name>
    <dbReference type="NCBI Taxonomy" id="2017544"/>
    <lineage>
        <taxon>Bacteria</taxon>
        <taxon>Pseudomonadati</taxon>
        <taxon>Pseudomonadota</taxon>
        <taxon>Gammaproteobacteria</taxon>
        <taxon>Alteromonadales</taxon>
        <taxon>Shewanellaceae</taxon>
        <taxon>Shewanella</taxon>
    </lineage>
</organism>
<dbReference type="InterPro" id="IPR000073">
    <property type="entry name" value="AB_hydrolase_1"/>
</dbReference>
<reference evidence="2 3" key="1">
    <citation type="submission" date="2020-02" db="EMBL/GenBank/DDBJ databases">
        <title>Shewanella WXL01 sp. nov., a marine bacterium isolated from green algae in Luhuitou Fringing Reef (Northern South China Sea).</title>
        <authorList>
            <person name="Wang X."/>
        </authorList>
    </citation>
    <scope>NUCLEOTIDE SEQUENCE [LARGE SCALE GENOMIC DNA]</scope>
    <source>
        <strain evidence="2 3">MCCC 1A01895</strain>
    </source>
</reference>
<evidence type="ECO:0000313" key="3">
    <source>
        <dbReference type="Proteomes" id="UP000811844"/>
    </source>
</evidence>
<dbReference type="PANTHER" id="PTHR43798">
    <property type="entry name" value="MONOACYLGLYCEROL LIPASE"/>
    <property type="match status" value="1"/>
</dbReference>
<dbReference type="PRINTS" id="PR00412">
    <property type="entry name" value="EPOXHYDRLASE"/>
</dbReference>
<keyword evidence="3" id="KW-1185">Reference proteome</keyword>
<comment type="caution">
    <text evidence="2">The sequence shown here is derived from an EMBL/GenBank/DDBJ whole genome shotgun (WGS) entry which is preliminary data.</text>
</comment>
<feature type="domain" description="AB hydrolase-1" evidence="1">
    <location>
        <begin position="44"/>
        <end position="283"/>
    </location>
</feature>
<name>A0ABS5I059_9GAMM</name>
<protein>
    <submittedName>
        <fullName evidence="2">Alpha/beta hydrolase</fullName>
    </submittedName>
</protein>